<name>A0A5E4C1W5_MARMO</name>
<dbReference type="Proteomes" id="UP000335636">
    <property type="component" value="Unassembled WGS sequence"/>
</dbReference>
<feature type="compositionally biased region" description="Polar residues" evidence="1">
    <location>
        <begin position="11"/>
        <end position="22"/>
    </location>
</feature>
<proteinExistence type="predicted"/>
<evidence type="ECO:0000313" key="2">
    <source>
        <dbReference type="EMBL" id="VTJ75893.1"/>
    </source>
</evidence>
<sequence length="57" mass="5643">ANVDRHPGKSAHSTYAIESSRSVVHGQDIPSSPASCSGTGEGAGVVSSFTNSCPAAL</sequence>
<feature type="region of interest" description="Disordered" evidence="1">
    <location>
        <begin position="1"/>
        <end position="45"/>
    </location>
</feature>
<feature type="non-terminal residue" evidence="2">
    <location>
        <position position="1"/>
    </location>
</feature>
<protein>
    <submittedName>
        <fullName evidence="2">Uncharacterized protein</fullName>
    </submittedName>
</protein>
<keyword evidence="3" id="KW-1185">Reference proteome</keyword>
<evidence type="ECO:0000256" key="1">
    <source>
        <dbReference type="SAM" id="MobiDB-lite"/>
    </source>
</evidence>
<reference evidence="2" key="1">
    <citation type="submission" date="2019-04" db="EMBL/GenBank/DDBJ databases">
        <authorList>
            <person name="Alioto T."/>
            <person name="Alioto T."/>
        </authorList>
    </citation>
    <scope>NUCLEOTIDE SEQUENCE [LARGE SCALE GENOMIC DNA]</scope>
</reference>
<evidence type="ECO:0000313" key="3">
    <source>
        <dbReference type="Proteomes" id="UP000335636"/>
    </source>
</evidence>
<comment type="caution">
    <text evidence="2">The sequence shown here is derived from an EMBL/GenBank/DDBJ whole genome shotgun (WGS) entry which is preliminary data.</text>
</comment>
<dbReference type="EMBL" id="CABDUW010000833">
    <property type="protein sequence ID" value="VTJ75893.1"/>
    <property type="molecule type" value="Genomic_DNA"/>
</dbReference>
<dbReference type="AlphaFoldDB" id="A0A5E4C1W5"/>
<feature type="compositionally biased region" description="Polar residues" evidence="1">
    <location>
        <begin position="29"/>
        <end position="38"/>
    </location>
</feature>
<organism evidence="2 3">
    <name type="scientific">Marmota monax</name>
    <name type="common">Woodchuck</name>
    <dbReference type="NCBI Taxonomy" id="9995"/>
    <lineage>
        <taxon>Eukaryota</taxon>
        <taxon>Metazoa</taxon>
        <taxon>Chordata</taxon>
        <taxon>Craniata</taxon>
        <taxon>Vertebrata</taxon>
        <taxon>Euteleostomi</taxon>
        <taxon>Mammalia</taxon>
        <taxon>Eutheria</taxon>
        <taxon>Euarchontoglires</taxon>
        <taxon>Glires</taxon>
        <taxon>Rodentia</taxon>
        <taxon>Sciuromorpha</taxon>
        <taxon>Sciuridae</taxon>
        <taxon>Xerinae</taxon>
        <taxon>Marmotini</taxon>
        <taxon>Marmota</taxon>
    </lineage>
</organism>
<accession>A0A5E4C1W5</accession>
<gene>
    <name evidence="2" type="ORF">MONAX_5E038721</name>
</gene>